<dbReference type="SUPFAM" id="SSF52540">
    <property type="entry name" value="P-loop containing nucleoside triphosphate hydrolases"/>
    <property type="match status" value="1"/>
</dbReference>
<reference evidence="1" key="1">
    <citation type="submission" date="2021-05" db="EMBL/GenBank/DDBJ databases">
        <authorList>
            <person name="Pietrasiak N."/>
            <person name="Ward R."/>
            <person name="Stajich J.E."/>
            <person name="Kurbessoian T."/>
        </authorList>
    </citation>
    <scope>NUCLEOTIDE SEQUENCE</scope>
    <source>
        <strain evidence="1">CPER-KK1</strain>
    </source>
</reference>
<reference evidence="1" key="2">
    <citation type="journal article" date="2022" name="Microbiol. Resour. Announc.">
        <title>Metagenome Sequencing to Explore Phylogenomics of Terrestrial Cyanobacteria.</title>
        <authorList>
            <person name="Ward R.D."/>
            <person name="Stajich J.E."/>
            <person name="Johansen J.R."/>
            <person name="Huntemann M."/>
            <person name="Clum A."/>
            <person name="Foster B."/>
            <person name="Foster B."/>
            <person name="Roux S."/>
            <person name="Palaniappan K."/>
            <person name="Varghese N."/>
            <person name="Mukherjee S."/>
            <person name="Reddy T.B.K."/>
            <person name="Daum C."/>
            <person name="Copeland A."/>
            <person name="Chen I.A."/>
            <person name="Ivanova N.N."/>
            <person name="Kyrpides N.C."/>
            <person name="Shapiro N."/>
            <person name="Eloe-Fadrosh E.A."/>
            <person name="Pietrasiak N."/>
        </authorList>
    </citation>
    <scope>NUCLEOTIDE SEQUENCE</scope>
    <source>
        <strain evidence="1">CPER-KK1</strain>
    </source>
</reference>
<proteinExistence type="predicted"/>
<dbReference type="InterPro" id="IPR027417">
    <property type="entry name" value="P-loop_NTPase"/>
</dbReference>
<protein>
    <submittedName>
        <fullName evidence="1">Recombinase family protein</fullName>
    </submittedName>
</protein>
<sequence length="729" mass="81675">MLQHSHWITGATRSGKTTRLVSQFCQWIEADIGKSRSLSRPFSRMSRRDKRLAPGILVFAANDDTRRDLADRLTMAIQGRYPILSKTPLGFFQDEVMLFWPLLIQRLNLRAQFPLRLRPETEQELATQLWQAELERWGTQLPGANEDAKVRRILDLLQLAAVSGTAVEDIPSLLEAGFLEDQGTPELWECIGQMLLNWRRWCLDQGFLTYGIICDLYWSELLQDATYQQHLRQRCQAILADDVDDYPAIARDLFELLLDQGAVGAFTYNPDGKVRLGLNADPNYLEGLAGRCQIESLDTLPIGSLAEPLGGIAVDLVSDSVILSTLPESLQSMQTTSRAALLRQTAEVIIEGVQSGQVQPGEIAVIAPGLDAIARYTLTEILTSHNIAVEPLNDQRPLISSPMIRALLTLLALVYPSLGRLVDRDAVAEMLVVLSRKQEVPLDEGESPITTPHIDPVRAGLLADYCYSPNLEQPNLLPVESFPRWDRLGHRATAAYTEIVQWLELQRSQQQQRLIPSCVVVLDRAIQKFLWNGSNLPYDQLAALRELMETAQHYWEVDGRLRKTPSDAASQAGITRKDTPAHTTIGQFIQLLRRGTVTANPHPVRRLAPAANNTITLATIFQYRANRRFHRWHFWLDAGSPLWDKGGAATLFGANLFLHEWSGRPWTEDDKIAADSQRLQRILRDLLGRAGERIYLCHSDLAVNGTDQAGPLLPLVNAAVPRSSEAVFT</sequence>
<organism evidence="1 2">
    <name type="scientific">Symplocastrum torsivum CPER-KK1</name>
    <dbReference type="NCBI Taxonomy" id="450513"/>
    <lineage>
        <taxon>Bacteria</taxon>
        <taxon>Bacillati</taxon>
        <taxon>Cyanobacteriota</taxon>
        <taxon>Cyanophyceae</taxon>
        <taxon>Oscillatoriophycideae</taxon>
        <taxon>Oscillatoriales</taxon>
        <taxon>Microcoleaceae</taxon>
        <taxon>Symplocastrum</taxon>
    </lineage>
</organism>
<evidence type="ECO:0000313" key="2">
    <source>
        <dbReference type="Proteomes" id="UP000753908"/>
    </source>
</evidence>
<name>A0A951PHK2_9CYAN</name>
<dbReference type="AlphaFoldDB" id="A0A951PHK2"/>
<dbReference type="EMBL" id="JAHHIF010000002">
    <property type="protein sequence ID" value="MBW4543114.1"/>
    <property type="molecule type" value="Genomic_DNA"/>
</dbReference>
<accession>A0A951PHK2</accession>
<dbReference type="Proteomes" id="UP000753908">
    <property type="component" value="Unassembled WGS sequence"/>
</dbReference>
<evidence type="ECO:0000313" key="1">
    <source>
        <dbReference type="EMBL" id="MBW4543114.1"/>
    </source>
</evidence>
<comment type="caution">
    <text evidence="1">The sequence shown here is derived from an EMBL/GenBank/DDBJ whole genome shotgun (WGS) entry which is preliminary data.</text>
</comment>
<gene>
    <name evidence="1" type="ORF">KME25_01495</name>
</gene>